<feature type="compositionally biased region" description="Pro residues" evidence="1">
    <location>
        <begin position="192"/>
        <end position="205"/>
    </location>
</feature>
<feature type="region of interest" description="Disordered" evidence="1">
    <location>
        <begin position="119"/>
        <end position="156"/>
    </location>
</feature>
<evidence type="ECO:0000313" key="3">
    <source>
        <dbReference type="Proteomes" id="UP000177982"/>
    </source>
</evidence>
<feature type="compositionally biased region" description="Pro residues" evidence="1">
    <location>
        <begin position="175"/>
        <end position="184"/>
    </location>
</feature>
<dbReference type="AlphaFoldDB" id="A0A1G2L2N8"/>
<gene>
    <name evidence="2" type="ORF">A2934_03975</name>
</gene>
<feature type="region of interest" description="Disordered" evidence="1">
    <location>
        <begin position="169"/>
        <end position="261"/>
    </location>
</feature>
<protein>
    <submittedName>
        <fullName evidence="2">Uncharacterized protein</fullName>
    </submittedName>
</protein>
<feature type="compositionally biased region" description="Basic and acidic residues" evidence="1">
    <location>
        <begin position="211"/>
        <end position="261"/>
    </location>
</feature>
<evidence type="ECO:0000256" key="1">
    <source>
        <dbReference type="SAM" id="MobiDB-lite"/>
    </source>
</evidence>
<dbReference type="Proteomes" id="UP000177982">
    <property type="component" value="Unassembled WGS sequence"/>
</dbReference>
<proteinExistence type="predicted"/>
<name>A0A1G2L2N8_9BACT</name>
<accession>A0A1G2L2N8</accession>
<dbReference type="EMBL" id="MHQO01000040">
    <property type="protein sequence ID" value="OHA05977.1"/>
    <property type="molecule type" value="Genomic_DNA"/>
</dbReference>
<feature type="compositionally biased region" description="Pro residues" evidence="1">
    <location>
        <begin position="122"/>
        <end position="139"/>
    </location>
</feature>
<organism evidence="2 3">
    <name type="scientific">Candidatus Sungbacteria bacterium RIFCSPLOWO2_01_FULL_47_10</name>
    <dbReference type="NCBI Taxonomy" id="1802276"/>
    <lineage>
        <taxon>Bacteria</taxon>
        <taxon>Candidatus Sungiibacteriota</taxon>
    </lineage>
</organism>
<reference evidence="2 3" key="1">
    <citation type="journal article" date="2016" name="Nat. Commun.">
        <title>Thousands of microbial genomes shed light on interconnected biogeochemical processes in an aquifer system.</title>
        <authorList>
            <person name="Anantharaman K."/>
            <person name="Brown C.T."/>
            <person name="Hug L.A."/>
            <person name="Sharon I."/>
            <person name="Castelle C.J."/>
            <person name="Probst A.J."/>
            <person name="Thomas B.C."/>
            <person name="Singh A."/>
            <person name="Wilkins M.J."/>
            <person name="Karaoz U."/>
            <person name="Brodie E.L."/>
            <person name="Williams K.H."/>
            <person name="Hubbard S.S."/>
            <person name="Banfield J.F."/>
        </authorList>
    </citation>
    <scope>NUCLEOTIDE SEQUENCE [LARGE SCALE GENOMIC DNA]</scope>
</reference>
<evidence type="ECO:0000313" key="2">
    <source>
        <dbReference type="EMBL" id="OHA05977.1"/>
    </source>
</evidence>
<sequence length="261" mass="28950">MTEEQRQKLQEEVGRRYDSLPDKIKQVMTGVSTAEVIYSVGQKHGLNVEQIGLLAEEVGFIMLGMVGASDFITNLQTLLDIPQEKAGEIAQEINHKIFLPIREELRGIYGMNISEEIATTAPTPPVPQATPKSTPPARPAPESEIEKKPEHIPQALRQDTEQVLQRLRTAEPISRPTPPPPPGLPMGDTVKPLPPSVHSIPPPPQGVSQPKHPESIKMAEVEEELKPKLLETLPKEKPLEARIAEKTPPKYHSDPYRESVE</sequence>
<comment type="caution">
    <text evidence="2">The sequence shown here is derived from an EMBL/GenBank/DDBJ whole genome shotgun (WGS) entry which is preliminary data.</text>
</comment>